<evidence type="ECO:0000313" key="2">
    <source>
        <dbReference type="EMBL" id="KAH3898142.1"/>
    </source>
</evidence>
<feature type="compositionally biased region" description="Low complexity" evidence="1">
    <location>
        <begin position="156"/>
        <end position="176"/>
    </location>
</feature>
<dbReference type="EMBL" id="JAIWYP010000001">
    <property type="protein sequence ID" value="KAH3898142.1"/>
    <property type="molecule type" value="Genomic_DNA"/>
</dbReference>
<feature type="region of interest" description="Disordered" evidence="1">
    <location>
        <begin position="147"/>
        <end position="178"/>
    </location>
</feature>
<keyword evidence="3" id="KW-1185">Reference proteome</keyword>
<feature type="region of interest" description="Disordered" evidence="1">
    <location>
        <begin position="61"/>
        <end position="131"/>
    </location>
</feature>
<gene>
    <name evidence="2" type="ORF">DPMN_022361</name>
</gene>
<reference evidence="2" key="1">
    <citation type="journal article" date="2019" name="bioRxiv">
        <title>The Genome of the Zebra Mussel, Dreissena polymorpha: A Resource for Invasive Species Research.</title>
        <authorList>
            <person name="McCartney M.A."/>
            <person name="Auch B."/>
            <person name="Kono T."/>
            <person name="Mallez S."/>
            <person name="Zhang Y."/>
            <person name="Obille A."/>
            <person name="Becker A."/>
            <person name="Abrahante J.E."/>
            <person name="Garbe J."/>
            <person name="Badalamenti J.P."/>
            <person name="Herman A."/>
            <person name="Mangelson H."/>
            <person name="Liachko I."/>
            <person name="Sullivan S."/>
            <person name="Sone E.D."/>
            <person name="Koren S."/>
            <person name="Silverstein K.A.T."/>
            <person name="Beckman K.B."/>
            <person name="Gohl D.M."/>
        </authorList>
    </citation>
    <scope>NUCLEOTIDE SEQUENCE</scope>
    <source>
        <strain evidence="2">Duluth1</strain>
        <tissue evidence="2">Whole animal</tissue>
    </source>
</reference>
<feature type="compositionally biased region" description="Basic and acidic residues" evidence="1">
    <location>
        <begin position="82"/>
        <end position="91"/>
    </location>
</feature>
<reference evidence="2" key="2">
    <citation type="submission" date="2020-11" db="EMBL/GenBank/DDBJ databases">
        <authorList>
            <person name="McCartney M.A."/>
            <person name="Auch B."/>
            <person name="Kono T."/>
            <person name="Mallez S."/>
            <person name="Becker A."/>
            <person name="Gohl D.M."/>
            <person name="Silverstein K.A.T."/>
            <person name="Koren S."/>
            <person name="Bechman K.B."/>
            <person name="Herman A."/>
            <person name="Abrahante J.E."/>
            <person name="Garbe J."/>
        </authorList>
    </citation>
    <scope>NUCLEOTIDE SEQUENCE</scope>
    <source>
        <strain evidence="2">Duluth1</strain>
        <tissue evidence="2">Whole animal</tissue>
    </source>
</reference>
<protein>
    <submittedName>
        <fullName evidence="2">Uncharacterized protein</fullName>
    </submittedName>
</protein>
<evidence type="ECO:0000256" key="1">
    <source>
        <dbReference type="SAM" id="MobiDB-lite"/>
    </source>
</evidence>
<organism evidence="2 3">
    <name type="scientific">Dreissena polymorpha</name>
    <name type="common">Zebra mussel</name>
    <name type="synonym">Mytilus polymorpha</name>
    <dbReference type="NCBI Taxonomy" id="45954"/>
    <lineage>
        <taxon>Eukaryota</taxon>
        <taxon>Metazoa</taxon>
        <taxon>Spiralia</taxon>
        <taxon>Lophotrochozoa</taxon>
        <taxon>Mollusca</taxon>
        <taxon>Bivalvia</taxon>
        <taxon>Autobranchia</taxon>
        <taxon>Heteroconchia</taxon>
        <taxon>Euheterodonta</taxon>
        <taxon>Imparidentia</taxon>
        <taxon>Neoheterodontei</taxon>
        <taxon>Myida</taxon>
        <taxon>Dreissenoidea</taxon>
        <taxon>Dreissenidae</taxon>
        <taxon>Dreissena</taxon>
    </lineage>
</organism>
<proteinExistence type="predicted"/>
<accession>A0A9D4SCE0</accession>
<feature type="compositionally biased region" description="Basic and acidic residues" evidence="1">
    <location>
        <begin position="118"/>
        <end position="131"/>
    </location>
</feature>
<dbReference type="AlphaFoldDB" id="A0A9D4SCE0"/>
<dbReference type="Proteomes" id="UP000828390">
    <property type="component" value="Unassembled WGS sequence"/>
</dbReference>
<sequence>MRLVQWYGALSKEDNEVCREGLQRQKEDQESRDILEQVCREVEIGACEDVLNVTVVVPSEWDEGSGAGETGAATSSLGVGKETIESDKEGVSVRTDMAGNAQNDAIERASSSRQSGRRNNEEETGGMRKDTCEAALDLRTVRVIKAVRPKCPPVSSSPSSISSSASSSESVKSDSSNTNKYMLDIIGGYFEEKQKGKE</sequence>
<evidence type="ECO:0000313" key="3">
    <source>
        <dbReference type="Proteomes" id="UP000828390"/>
    </source>
</evidence>
<comment type="caution">
    <text evidence="2">The sequence shown here is derived from an EMBL/GenBank/DDBJ whole genome shotgun (WGS) entry which is preliminary data.</text>
</comment>
<name>A0A9D4SCE0_DREPO</name>